<evidence type="ECO:0000259" key="12">
    <source>
        <dbReference type="Pfam" id="PF03313"/>
    </source>
</evidence>
<evidence type="ECO:0000256" key="10">
    <source>
        <dbReference type="ARBA" id="ARBA00023239"/>
    </source>
</evidence>
<dbReference type="GO" id="GO:0003941">
    <property type="term" value="F:L-serine ammonia-lyase activity"/>
    <property type="evidence" value="ECO:0007669"/>
    <property type="project" value="UniProtKB-EC"/>
</dbReference>
<dbReference type="PANTHER" id="PTHR30182:SF1">
    <property type="entry name" value="L-SERINE DEHYDRATASE 1"/>
    <property type="match status" value="1"/>
</dbReference>
<proteinExistence type="inferred from homology"/>
<feature type="domain" description="Serine dehydratase-like alpha subunit" evidence="12">
    <location>
        <begin position="247"/>
        <end position="505"/>
    </location>
</feature>
<dbReference type="SUPFAM" id="SSF143548">
    <property type="entry name" value="Serine metabolism enzymes domain"/>
    <property type="match status" value="1"/>
</dbReference>
<accession>A0ABT0QBD0</accession>
<comment type="similarity">
    <text evidence="3">Belongs to the iron-sulfur dependent L-serine dehydratase family.</text>
</comment>
<dbReference type="InterPro" id="IPR029009">
    <property type="entry name" value="ASB_dom_sf"/>
</dbReference>
<comment type="pathway">
    <text evidence="2">Carbohydrate biosynthesis; gluconeogenesis.</text>
</comment>
<evidence type="ECO:0000256" key="11">
    <source>
        <dbReference type="ARBA" id="ARBA00049406"/>
    </source>
</evidence>
<keyword evidence="9" id="KW-0411">Iron-sulfur</keyword>
<evidence type="ECO:0000313" key="14">
    <source>
        <dbReference type="Proteomes" id="UP001165381"/>
    </source>
</evidence>
<comment type="catalytic activity">
    <reaction evidence="11">
        <text>L-serine = pyruvate + NH4(+)</text>
        <dbReference type="Rhea" id="RHEA:19169"/>
        <dbReference type="ChEBI" id="CHEBI:15361"/>
        <dbReference type="ChEBI" id="CHEBI:28938"/>
        <dbReference type="ChEBI" id="CHEBI:33384"/>
        <dbReference type="EC" id="4.3.1.17"/>
    </reaction>
</comment>
<keyword evidence="10 13" id="KW-0456">Lyase</keyword>
<evidence type="ECO:0000256" key="3">
    <source>
        <dbReference type="ARBA" id="ARBA00008636"/>
    </source>
</evidence>
<evidence type="ECO:0000256" key="8">
    <source>
        <dbReference type="ARBA" id="ARBA00023004"/>
    </source>
</evidence>
<evidence type="ECO:0000256" key="5">
    <source>
        <dbReference type="ARBA" id="ARBA00022432"/>
    </source>
</evidence>
<keyword evidence="14" id="KW-1185">Reference proteome</keyword>
<gene>
    <name evidence="13" type="ORF">M3P09_04715</name>
</gene>
<name>A0ABT0QBD0_9FLAO</name>
<organism evidence="13 14">
    <name type="scientific">Jejuia spongiicola</name>
    <dbReference type="NCBI Taxonomy" id="2942207"/>
    <lineage>
        <taxon>Bacteria</taxon>
        <taxon>Pseudomonadati</taxon>
        <taxon>Bacteroidota</taxon>
        <taxon>Flavobacteriia</taxon>
        <taxon>Flavobacteriales</taxon>
        <taxon>Flavobacteriaceae</taxon>
        <taxon>Jejuia</taxon>
    </lineage>
</organism>
<keyword evidence="7" id="KW-0479">Metal-binding</keyword>
<keyword evidence="6" id="KW-0004">4Fe-4S</keyword>
<dbReference type="Proteomes" id="UP001165381">
    <property type="component" value="Unassembled WGS sequence"/>
</dbReference>
<evidence type="ECO:0000256" key="1">
    <source>
        <dbReference type="ARBA" id="ARBA00001966"/>
    </source>
</evidence>
<reference evidence="13" key="1">
    <citation type="submission" date="2022-05" db="EMBL/GenBank/DDBJ databases">
        <authorList>
            <person name="Park J.-S."/>
        </authorList>
    </citation>
    <scope>NUCLEOTIDE SEQUENCE</scope>
    <source>
        <strain evidence="13">2012CJ34-3</strain>
    </source>
</reference>
<evidence type="ECO:0000256" key="2">
    <source>
        <dbReference type="ARBA" id="ARBA00004742"/>
    </source>
</evidence>
<dbReference type="Gene3D" id="3.30.1330.90">
    <property type="entry name" value="D-3-phosphoglycerate dehydrogenase, domain 3"/>
    <property type="match status" value="1"/>
</dbReference>
<dbReference type="EC" id="4.3.1.17" evidence="4"/>
<evidence type="ECO:0000256" key="6">
    <source>
        <dbReference type="ARBA" id="ARBA00022485"/>
    </source>
</evidence>
<evidence type="ECO:0000256" key="9">
    <source>
        <dbReference type="ARBA" id="ARBA00023014"/>
    </source>
</evidence>
<dbReference type="InterPro" id="IPR051318">
    <property type="entry name" value="Fe-S_L-Ser"/>
</dbReference>
<evidence type="ECO:0000313" key="13">
    <source>
        <dbReference type="EMBL" id="MCL6294282.1"/>
    </source>
</evidence>
<comment type="cofactor">
    <cofactor evidence="1">
        <name>[4Fe-4S] cluster</name>
        <dbReference type="ChEBI" id="CHEBI:49883"/>
    </cofactor>
</comment>
<keyword evidence="8" id="KW-0408">Iron</keyword>
<dbReference type="Pfam" id="PF03313">
    <property type="entry name" value="SDH_alpha"/>
    <property type="match status" value="1"/>
</dbReference>
<keyword evidence="5" id="KW-0312">Gluconeogenesis</keyword>
<dbReference type="RefSeq" id="WP_249972215.1">
    <property type="nucleotide sequence ID" value="NZ_JAMFLZ010000002.1"/>
</dbReference>
<dbReference type="PANTHER" id="PTHR30182">
    <property type="entry name" value="L-SERINE DEHYDRATASE"/>
    <property type="match status" value="1"/>
</dbReference>
<dbReference type="EMBL" id="JAMFLZ010000002">
    <property type="protein sequence ID" value="MCL6294282.1"/>
    <property type="molecule type" value="Genomic_DNA"/>
</dbReference>
<sequence length="526" mass="56276">MKNRPGIFNDVIGPIMRGPSSSHTAASWRAAKICMDILNEPLTKAIIDFDKDGAWAPNYRDQGTTIGIEGGLLGIEMSDDQIKNTEQIADEKGISIQYEVNSYQTNHANTFRLALEGTQGKQTKVTAVSIGGGSFEIQDIDGFKVSINGGYYELLLKGVSKNIHLQDLLLLFTESKSISESFNNEKRLVNIKFSKEISIETINKLKDTIPFDELTIIKPVLPIISGNESELPFTTVASLLEYAEQKNLDLAALGLLYEKNQSGLDDQEVIDKMKSIVAIIENSIKTGLEGTYYEDRILPRQSHLIDDAQKKKKILEHSIVNKIIANVSAIMESKSAMEVVVANPTAGSCGVVGGVLRAVADDINASHDELIQAYFATGIIGVYFAQGPGFSAEEHGCQVECGASAGMAAAGIVQLFGGSAKQAIDAASMAIQNMIGLICDPIADRVEAPCLGKNVSAAVNALSSATMACAGYNALIPLNEVIETVSSVSLQMPSCNKCTGKGGLAITKTACAIKEKLKQKSTLTTS</sequence>
<comment type="caution">
    <text evidence="13">The sequence shown here is derived from an EMBL/GenBank/DDBJ whole genome shotgun (WGS) entry which is preliminary data.</text>
</comment>
<evidence type="ECO:0000256" key="4">
    <source>
        <dbReference type="ARBA" id="ARBA00012093"/>
    </source>
</evidence>
<dbReference type="InterPro" id="IPR005130">
    <property type="entry name" value="Ser_deHydtase-like_asu"/>
</dbReference>
<evidence type="ECO:0000256" key="7">
    <source>
        <dbReference type="ARBA" id="ARBA00022723"/>
    </source>
</evidence>
<protein>
    <recommendedName>
        <fullName evidence="4">L-serine ammonia-lyase</fullName>
        <ecNumber evidence="4">4.3.1.17</ecNumber>
    </recommendedName>
</protein>